<reference evidence="1" key="1">
    <citation type="submission" date="2017-05" db="UniProtKB">
        <authorList>
            <consortium name="EnsemblMetazoa"/>
        </authorList>
    </citation>
    <scope>IDENTIFICATION</scope>
</reference>
<proteinExistence type="predicted"/>
<dbReference type="EnsemblMetazoa" id="Aqu2.1.08548_001">
    <property type="protein sequence ID" value="Aqu2.1.08548_001"/>
    <property type="gene ID" value="Aqu2.1.08548"/>
</dbReference>
<sequence>MLASVFMLLANSMMA</sequence>
<evidence type="ECO:0000313" key="1">
    <source>
        <dbReference type="EnsemblMetazoa" id="Aqu2.1.08548_001"/>
    </source>
</evidence>
<protein>
    <submittedName>
        <fullName evidence="1">Uncharacterized protein</fullName>
    </submittedName>
</protein>
<accession>A0A1X7T278</accession>
<dbReference type="InParanoid" id="A0A1X7T278"/>
<organism evidence="1">
    <name type="scientific">Amphimedon queenslandica</name>
    <name type="common">Sponge</name>
    <dbReference type="NCBI Taxonomy" id="400682"/>
    <lineage>
        <taxon>Eukaryota</taxon>
        <taxon>Metazoa</taxon>
        <taxon>Porifera</taxon>
        <taxon>Demospongiae</taxon>
        <taxon>Heteroscleromorpha</taxon>
        <taxon>Haplosclerida</taxon>
        <taxon>Niphatidae</taxon>
        <taxon>Amphimedon</taxon>
    </lineage>
</organism>
<name>A0A1X7T278_AMPQE</name>